<evidence type="ECO:0000256" key="4">
    <source>
        <dbReference type="ARBA" id="ARBA00023136"/>
    </source>
</evidence>
<dbReference type="SUPFAM" id="SSF103473">
    <property type="entry name" value="MFS general substrate transporter"/>
    <property type="match status" value="1"/>
</dbReference>
<organism evidence="7 8">
    <name type="scientific">Candidatus Sulfobium mesophilum</name>
    <dbReference type="NCBI Taxonomy" id="2016548"/>
    <lineage>
        <taxon>Bacteria</taxon>
        <taxon>Pseudomonadati</taxon>
        <taxon>Nitrospirota</taxon>
        <taxon>Nitrospiria</taxon>
        <taxon>Nitrospirales</taxon>
        <taxon>Nitrospiraceae</taxon>
        <taxon>Candidatus Sulfobium</taxon>
    </lineage>
</organism>
<dbReference type="GO" id="GO:0016020">
    <property type="term" value="C:membrane"/>
    <property type="evidence" value="ECO:0007669"/>
    <property type="project" value="UniProtKB-SubCell"/>
</dbReference>
<name>A0A2U3QG10_9BACT</name>
<feature type="transmembrane region" description="Helical" evidence="5">
    <location>
        <begin position="309"/>
        <end position="335"/>
    </location>
</feature>
<accession>A0A2U3QG10</accession>
<dbReference type="EMBL" id="OUUY01000066">
    <property type="protein sequence ID" value="SPQ00328.1"/>
    <property type="molecule type" value="Genomic_DNA"/>
</dbReference>
<evidence type="ECO:0000313" key="7">
    <source>
        <dbReference type="EMBL" id="SPQ00328.1"/>
    </source>
</evidence>
<dbReference type="Gene3D" id="1.20.1250.20">
    <property type="entry name" value="MFS general substrate transporter like domains"/>
    <property type="match status" value="2"/>
</dbReference>
<feature type="transmembrane region" description="Helical" evidence="5">
    <location>
        <begin position="74"/>
        <end position="92"/>
    </location>
</feature>
<reference evidence="8" key="1">
    <citation type="submission" date="2018-03" db="EMBL/GenBank/DDBJ databases">
        <authorList>
            <person name="Zecchin S."/>
        </authorList>
    </citation>
    <scope>NUCLEOTIDE SEQUENCE [LARGE SCALE GENOMIC DNA]</scope>
</reference>
<evidence type="ECO:0000256" key="1">
    <source>
        <dbReference type="ARBA" id="ARBA00004141"/>
    </source>
</evidence>
<dbReference type="PROSITE" id="PS00216">
    <property type="entry name" value="SUGAR_TRANSPORT_1"/>
    <property type="match status" value="2"/>
</dbReference>
<sequence length="406" mass="43079">MTTLLSPFTALCSVGFFARLSYALARSPVLPLFALYLGAGPEAIGFAVGVSTVTGIFFKLPSGALSDVIGRKRTMLIGLFFFAFMPFTYLLVKDYSMLIVIRFVHGLATAIYGPVSMAVVADIAGAKKGEMLSWFSSVTIIGNLLGAPLGGFILHRSPGAPTPSIADFQYAYLASGFAGLFSLFLAFGVLRKDKSASNGDGLKAAFLKFISGIKEVVSDKRVAITSVMEGLQNMTVGALEAFLPIYAIKVAGLNEFQAGILWGVQVVTTMLSKPVMGKTSDKYGRKALITVGLLICAVSFGLIPVLKGFYLLMLTAAFFGLGEALVTSSGAAFVADLCEEKHFGTAMGTFGTIFDIGHASGPILAGFLLARHDYLFSFWVMAGVLLLATPIFIVTVHVDGDRVRKA</sequence>
<evidence type="ECO:0000256" key="2">
    <source>
        <dbReference type="ARBA" id="ARBA00022692"/>
    </source>
</evidence>
<dbReference type="InterPro" id="IPR011701">
    <property type="entry name" value="MFS"/>
</dbReference>
<dbReference type="CDD" id="cd17325">
    <property type="entry name" value="MFS_MdtG_SLC18_like"/>
    <property type="match status" value="1"/>
</dbReference>
<feature type="transmembrane region" description="Helical" evidence="5">
    <location>
        <begin position="170"/>
        <end position="190"/>
    </location>
</feature>
<dbReference type="Pfam" id="PF07690">
    <property type="entry name" value="MFS_1"/>
    <property type="match status" value="1"/>
</dbReference>
<dbReference type="InterPro" id="IPR020846">
    <property type="entry name" value="MFS_dom"/>
</dbReference>
<evidence type="ECO:0000256" key="5">
    <source>
        <dbReference type="SAM" id="Phobius"/>
    </source>
</evidence>
<feature type="transmembrane region" description="Helical" evidence="5">
    <location>
        <begin position="98"/>
        <end position="120"/>
    </location>
</feature>
<proteinExistence type="predicted"/>
<evidence type="ECO:0000256" key="3">
    <source>
        <dbReference type="ARBA" id="ARBA00022989"/>
    </source>
</evidence>
<dbReference type="GO" id="GO:0022857">
    <property type="term" value="F:transmembrane transporter activity"/>
    <property type="evidence" value="ECO:0007669"/>
    <property type="project" value="InterPro"/>
</dbReference>
<dbReference type="InterPro" id="IPR005829">
    <property type="entry name" value="Sugar_transporter_CS"/>
</dbReference>
<feature type="transmembrane region" description="Helical" evidence="5">
    <location>
        <begin position="283"/>
        <end position="303"/>
    </location>
</feature>
<feature type="transmembrane region" description="Helical" evidence="5">
    <location>
        <begin position="376"/>
        <end position="398"/>
    </location>
</feature>
<dbReference type="OrthoDB" id="9814303at2"/>
<evidence type="ECO:0000259" key="6">
    <source>
        <dbReference type="PROSITE" id="PS50850"/>
    </source>
</evidence>
<keyword evidence="8" id="KW-1185">Reference proteome</keyword>
<feature type="transmembrane region" description="Helical" evidence="5">
    <location>
        <begin position="132"/>
        <end position="154"/>
    </location>
</feature>
<feature type="domain" description="Major facilitator superfamily (MFS) profile" evidence="6">
    <location>
        <begin position="7"/>
        <end position="400"/>
    </location>
</feature>
<dbReference type="Proteomes" id="UP000245125">
    <property type="component" value="Unassembled WGS sequence"/>
</dbReference>
<gene>
    <name evidence="7" type="ORF">NBG4_210003</name>
</gene>
<comment type="subcellular location">
    <subcellularLocation>
        <location evidence="1">Membrane</location>
        <topology evidence="1">Multi-pass membrane protein</topology>
    </subcellularLocation>
</comment>
<keyword evidence="4 5" id="KW-0472">Membrane</keyword>
<evidence type="ECO:0000313" key="8">
    <source>
        <dbReference type="Proteomes" id="UP000245125"/>
    </source>
</evidence>
<dbReference type="PROSITE" id="PS50850">
    <property type="entry name" value="MFS"/>
    <property type="match status" value="1"/>
</dbReference>
<protein>
    <submittedName>
        <fullName evidence="7">Major facilitator superfamily MFS_1</fullName>
    </submittedName>
</protein>
<keyword evidence="2 5" id="KW-0812">Transmembrane</keyword>
<keyword evidence="3 5" id="KW-1133">Transmembrane helix</keyword>
<dbReference type="PANTHER" id="PTHR23531">
    <property type="entry name" value="QUINOLENE RESISTANCE PROTEIN NORA"/>
    <property type="match status" value="1"/>
</dbReference>
<feature type="transmembrane region" description="Helical" evidence="5">
    <location>
        <begin position="347"/>
        <end position="370"/>
    </location>
</feature>
<feature type="transmembrane region" description="Helical" evidence="5">
    <location>
        <begin position="33"/>
        <end position="58"/>
    </location>
</feature>
<dbReference type="AlphaFoldDB" id="A0A2U3QG10"/>
<dbReference type="InterPro" id="IPR036259">
    <property type="entry name" value="MFS_trans_sf"/>
</dbReference>
<dbReference type="PANTHER" id="PTHR23531:SF1">
    <property type="entry name" value="QUINOLENE RESISTANCE PROTEIN NORA"/>
    <property type="match status" value="1"/>
</dbReference>
<dbReference type="InterPro" id="IPR052714">
    <property type="entry name" value="MFS_Exporter"/>
</dbReference>